<name>A0A2M7SE98_9BACT</name>
<comment type="caution">
    <text evidence="1">The sequence shown here is derived from an EMBL/GenBank/DDBJ whole genome shotgun (WGS) entry which is preliminary data.</text>
</comment>
<feature type="non-terminal residue" evidence="1">
    <location>
        <position position="68"/>
    </location>
</feature>
<accession>A0A2M7SE98</accession>
<sequence length="68" mass="7634">MFNQKCSGVIHHTLLSPMRERMKVRGNVVAELALLALVFSWPLATGHWQLVSAEEYEIGRIVITAEKG</sequence>
<evidence type="ECO:0000313" key="1">
    <source>
        <dbReference type="EMBL" id="PIZ17855.1"/>
    </source>
</evidence>
<reference evidence="2" key="1">
    <citation type="submission" date="2017-09" db="EMBL/GenBank/DDBJ databases">
        <title>Depth-based differentiation of microbial function through sediment-hosted aquifers and enrichment of novel symbionts in the deep terrestrial subsurface.</title>
        <authorList>
            <person name="Probst A.J."/>
            <person name="Ladd B."/>
            <person name="Jarett J.K."/>
            <person name="Geller-Mcgrath D.E."/>
            <person name="Sieber C.M.K."/>
            <person name="Emerson J.B."/>
            <person name="Anantharaman K."/>
            <person name="Thomas B.C."/>
            <person name="Malmstrom R."/>
            <person name="Stieglmeier M."/>
            <person name="Klingl A."/>
            <person name="Woyke T."/>
            <person name="Ryan C.M."/>
            <person name="Banfield J.F."/>
        </authorList>
    </citation>
    <scope>NUCLEOTIDE SEQUENCE [LARGE SCALE GENOMIC DNA]</scope>
</reference>
<gene>
    <name evidence="1" type="ORF">COY52_02465</name>
</gene>
<organism evidence="1 2">
    <name type="scientific">Candidatus Desantisbacteria bacterium CG_4_10_14_0_8_um_filter_48_22</name>
    <dbReference type="NCBI Taxonomy" id="1974543"/>
    <lineage>
        <taxon>Bacteria</taxon>
        <taxon>Candidatus Desantisiibacteriota</taxon>
    </lineage>
</organism>
<proteinExistence type="predicted"/>
<dbReference type="AlphaFoldDB" id="A0A2M7SE98"/>
<dbReference type="Proteomes" id="UP000229307">
    <property type="component" value="Unassembled WGS sequence"/>
</dbReference>
<dbReference type="EMBL" id="PFMR01000079">
    <property type="protein sequence ID" value="PIZ17855.1"/>
    <property type="molecule type" value="Genomic_DNA"/>
</dbReference>
<evidence type="ECO:0000313" key="2">
    <source>
        <dbReference type="Proteomes" id="UP000229307"/>
    </source>
</evidence>
<protein>
    <submittedName>
        <fullName evidence="1">Uncharacterized protein</fullName>
    </submittedName>
</protein>